<dbReference type="EMBL" id="JBHFQA010000017">
    <property type="protein sequence ID" value="KAL2083956.1"/>
    <property type="molecule type" value="Genomic_DNA"/>
</dbReference>
<feature type="region of interest" description="Disordered" evidence="1">
    <location>
        <begin position="228"/>
        <end position="252"/>
    </location>
</feature>
<keyword evidence="3" id="KW-1185">Reference proteome</keyword>
<evidence type="ECO:0000256" key="1">
    <source>
        <dbReference type="SAM" id="MobiDB-lite"/>
    </source>
</evidence>
<feature type="region of interest" description="Disordered" evidence="1">
    <location>
        <begin position="406"/>
        <end position="439"/>
    </location>
</feature>
<reference evidence="2 3" key="1">
    <citation type="submission" date="2024-09" db="EMBL/GenBank/DDBJ databases">
        <title>A chromosome-level genome assembly of Gray's grenadier anchovy, Coilia grayii.</title>
        <authorList>
            <person name="Fu Z."/>
        </authorList>
    </citation>
    <scope>NUCLEOTIDE SEQUENCE [LARGE SCALE GENOMIC DNA]</scope>
    <source>
        <strain evidence="2">G4</strain>
        <tissue evidence="2">Muscle</tissue>
    </source>
</reference>
<comment type="caution">
    <text evidence="2">The sequence shown here is derived from an EMBL/GenBank/DDBJ whole genome shotgun (WGS) entry which is preliminary data.</text>
</comment>
<protein>
    <submittedName>
        <fullName evidence="2">Uncharacterized protein</fullName>
    </submittedName>
</protein>
<feature type="compositionally biased region" description="Polar residues" evidence="1">
    <location>
        <begin position="406"/>
        <end position="416"/>
    </location>
</feature>
<proteinExistence type="predicted"/>
<organism evidence="2 3">
    <name type="scientific">Coilia grayii</name>
    <name type="common">Gray's grenadier anchovy</name>
    <dbReference type="NCBI Taxonomy" id="363190"/>
    <lineage>
        <taxon>Eukaryota</taxon>
        <taxon>Metazoa</taxon>
        <taxon>Chordata</taxon>
        <taxon>Craniata</taxon>
        <taxon>Vertebrata</taxon>
        <taxon>Euteleostomi</taxon>
        <taxon>Actinopterygii</taxon>
        <taxon>Neopterygii</taxon>
        <taxon>Teleostei</taxon>
        <taxon>Clupei</taxon>
        <taxon>Clupeiformes</taxon>
        <taxon>Clupeoidei</taxon>
        <taxon>Engraulidae</taxon>
        <taxon>Coilinae</taxon>
        <taxon>Coilia</taxon>
    </lineage>
</organism>
<name>A0ABD1JB39_9TELE</name>
<dbReference type="AlphaFoldDB" id="A0ABD1JB39"/>
<gene>
    <name evidence="2" type="ORF">ACEWY4_019474</name>
</gene>
<accession>A0ABD1JB39</accession>
<dbReference type="Pfam" id="PF15578">
    <property type="entry name" value="DUF4662"/>
    <property type="match status" value="1"/>
</dbReference>
<feature type="region of interest" description="Disordered" evidence="1">
    <location>
        <begin position="85"/>
        <end position="117"/>
    </location>
</feature>
<evidence type="ECO:0000313" key="3">
    <source>
        <dbReference type="Proteomes" id="UP001591681"/>
    </source>
</evidence>
<sequence>MYIITFTFQGSKERSLNAPYSLRRRVVPSRHFNDFYLGSQPLLKEAPQTVGKLSRRSGKGSTPSIFQGLLPVPISSRDTLTCADSSSALPQCAPGSPLKGKTGCERNSDSSGATLPPVTETAEYVGQKRKRAKTSHCLAKPKDVKVMPCPKPPELGTTPQAPKVSPSQQQITGKRHLEERLEMAALLLQMAQQVPKLIPEAGCNINLQQELRRIKEYGAKIKLDTSAKKAGNPVKVHSSSGKQGHVRTLESDPKWTAPRDREAMSFPNLEDSSLMAEVKERRRREVSLQKRLRHLAQPVEEDFIENAAVLPDLRPLPPVAAPLPQSCSVHSGAQSAGLLMHGHAQKKYRALYRSVVDWMRKSKPANGHPYNIALGRSIKQALWEKLSRPSFEEKVDGDGRVTFIETFSSPTPNSCAPNIDVDYSDEPLPEEPIKKRARR</sequence>
<dbReference type="InterPro" id="IPR028970">
    <property type="entry name" value="DUF4662"/>
</dbReference>
<evidence type="ECO:0000313" key="2">
    <source>
        <dbReference type="EMBL" id="KAL2083956.1"/>
    </source>
</evidence>
<dbReference type="Proteomes" id="UP001591681">
    <property type="component" value="Unassembled WGS sequence"/>
</dbReference>